<evidence type="ECO:0000313" key="2">
    <source>
        <dbReference type="EMBL" id="SDH44578.1"/>
    </source>
</evidence>
<dbReference type="Proteomes" id="UP000198967">
    <property type="component" value="Unassembled WGS sequence"/>
</dbReference>
<keyword evidence="3" id="KW-1185">Reference proteome</keyword>
<dbReference type="STRING" id="366584.SAMN05216377_12291"/>
<dbReference type="OrthoDB" id="3579409at2"/>
<keyword evidence="1" id="KW-1133">Transmembrane helix</keyword>
<dbReference type="RefSeq" id="WP_093089514.1">
    <property type="nucleotide sequence ID" value="NZ_FNBE01000022.1"/>
</dbReference>
<evidence type="ECO:0000256" key="1">
    <source>
        <dbReference type="SAM" id="Phobius"/>
    </source>
</evidence>
<feature type="transmembrane region" description="Helical" evidence="1">
    <location>
        <begin position="39"/>
        <end position="60"/>
    </location>
</feature>
<proteinExistence type="predicted"/>
<accession>A0A1G8CGQ1</accession>
<sequence>MRSLYHRLSLFVSEAFLALHDRIGPVDERGGGRNSDEGFHIGAGAVIGAAIAAGVGAYIAKKMGALE</sequence>
<keyword evidence="1" id="KW-0812">Transmembrane</keyword>
<organism evidence="2 3">
    <name type="scientific">Pseudonocardia oroxyli</name>
    <dbReference type="NCBI Taxonomy" id="366584"/>
    <lineage>
        <taxon>Bacteria</taxon>
        <taxon>Bacillati</taxon>
        <taxon>Actinomycetota</taxon>
        <taxon>Actinomycetes</taxon>
        <taxon>Pseudonocardiales</taxon>
        <taxon>Pseudonocardiaceae</taxon>
        <taxon>Pseudonocardia</taxon>
    </lineage>
</organism>
<protein>
    <submittedName>
        <fullName evidence="2">Uncharacterized protein</fullName>
    </submittedName>
</protein>
<evidence type="ECO:0000313" key="3">
    <source>
        <dbReference type="Proteomes" id="UP000198967"/>
    </source>
</evidence>
<reference evidence="2 3" key="1">
    <citation type="submission" date="2016-10" db="EMBL/GenBank/DDBJ databases">
        <authorList>
            <person name="de Groot N.N."/>
        </authorList>
    </citation>
    <scope>NUCLEOTIDE SEQUENCE [LARGE SCALE GENOMIC DNA]</scope>
    <source>
        <strain evidence="2 3">CGMCC 4.3143</strain>
    </source>
</reference>
<dbReference type="EMBL" id="FNBE01000022">
    <property type="protein sequence ID" value="SDH44578.1"/>
    <property type="molecule type" value="Genomic_DNA"/>
</dbReference>
<gene>
    <name evidence="2" type="ORF">SAMN05216377_12291</name>
</gene>
<name>A0A1G8CGQ1_PSEOR</name>
<dbReference type="AlphaFoldDB" id="A0A1G8CGQ1"/>
<keyword evidence="1" id="KW-0472">Membrane</keyword>